<evidence type="ECO:0000256" key="1">
    <source>
        <dbReference type="SAM" id="MobiDB-lite"/>
    </source>
</evidence>
<dbReference type="EMBL" id="JAEUBG010000606">
    <property type="protein sequence ID" value="KAH3687836.1"/>
    <property type="molecule type" value="Genomic_DNA"/>
</dbReference>
<feature type="compositionally biased region" description="Polar residues" evidence="1">
    <location>
        <begin position="1"/>
        <end position="10"/>
    </location>
</feature>
<name>A0A9P8QC88_WICPI</name>
<evidence type="ECO:0008006" key="4">
    <source>
        <dbReference type="Google" id="ProtNLM"/>
    </source>
</evidence>
<protein>
    <recommendedName>
        <fullName evidence="4">Multivesicular body sorting factor 12 domain-containing protein</fullName>
    </recommendedName>
</protein>
<comment type="caution">
    <text evidence="2">The sequence shown here is derived from an EMBL/GenBank/DDBJ whole genome shotgun (WGS) entry which is preliminary data.</text>
</comment>
<dbReference type="Proteomes" id="UP000774326">
    <property type="component" value="Unassembled WGS sequence"/>
</dbReference>
<evidence type="ECO:0000313" key="3">
    <source>
        <dbReference type="Proteomes" id="UP000774326"/>
    </source>
</evidence>
<accession>A0A9P8QC88</accession>
<dbReference type="AlphaFoldDB" id="A0A9P8QC88"/>
<sequence>MNTPTPTQQQSSYNTTSNPPPNPILQKIPLTTNHTYNPSILFNQIPKLSNTKYKSLTELTLSGGIPNRATQQTLDLWLEECTNLQTDISQYGEAERYKYEQWCENDGVRKLAPGLSFDSSSSSLNLAVLKPTVRSVVDASEDSKDIDSAFGKLNV</sequence>
<reference evidence="2" key="2">
    <citation type="submission" date="2021-01" db="EMBL/GenBank/DDBJ databases">
        <authorList>
            <person name="Schikora-Tamarit M.A."/>
        </authorList>
    </citation>
    <scope>NUCLEOTIDE SEQUENCE</scope>
    <source>
        <strain evidence="2">CBS2887</strain>
    </source>
</reference>
<gene>
    <name evidence="2" type="ORF">WICPIJ_001175</name>
</gene>
<feature type="region of interest" description="Disordered" evidence="1">
    <location>
        <begin position="1"/>
        <end position="24"/>
    </location>
</feature>
<proteinExistence type="predicted"/>
<organism evidence="2 3">
    <name type="scientific">Wickerhamomyces pijperi</name>
    <name type="common">Yeast</name>
    <name type="synonym">Pichia pijperi</name>
    <dbReference type="NCBI Taxonomy" id="599730"/>
    <lineage>
        <taxon>Eukaryota</taxon>
        <taxon>Fungi</taxon>
        <taxon>Dikarya</taxon>
        <taxon>Ascomycota</taxon>
        <taxon>Saccharomycotina</taxon>
        <taxon>Saccharomycetes</taxon>
        <taxon>Phaffomycetales</taxon>
        <taxon>Wickerhamomycetaceae</taxon>
        <taxon>Wickerhamomyces</taxon>
    </lineage>
</organism>
<reference evidence="2" key="1">
    <citation type="journal article" date="2021" name="Open Biol.">
        <title>Shared evolutionary footprints suggest mitochondrial oxidative damage underlies multiple complex I losses in fungi.</title>
        <authorList>
            <person name="Schikora-Tamarit M.A."/>
            <person name="Marcet-Houben M."/>
            <person name="Nosek J."/>
            <person name="Gabaldon T."/>
        </authorList>
    </citation>
    <scope>NUCLEOTIDE SEQUENCE</scope>
    <source>
        <strain evidence="2">CBS2887</strain>
    </source>
</reference>
<keyword evidence="3" id="KW-1185">Reference proteome</keyword>
<evidence type="ECO:0000313" key="2">
    <source>
        <dbReference type="EMBL" id="KAH3687836.1"/>
    </source>
</evidence>